<dbReference type="EMBL" id="AFYH01097830">
    <property type="status" value="NOT_ANNOTATED_CDS"/>
    <property type="molecule type" value="Genomic_DNA"/>
</dbReference>
<feature type="domain" description="Ig-like" evidence="15">
    <location>
        <begin position="120"/>
        <end position="207"/>
    </location>
</feature>
<dbReference type="EMBL" id="AFYH01097828">
    <property type="status" value="NOT_ANNOTATED_CDS"/>
    <property type="molecule type" value="Genomic_DNA"/>
</dbReference>
<evidence type="ECO:0000313" key="18">
    <source>
        <dbReference type="Proteomes" id="UP000008672"/>
    </source>
</evidence>
<comment type="similarity">
    <text evidence="2">Belongs to the immunoglobulin superfamily. Contactin family.</text>
</comment>
<dbReference type="PANTHER" id="PTHR44170:SF18">
    <property type="entry name" value="CONTACTIN 3B-RELATED"/>
    <property type="match status" value="1"/>
</dbReference>
<keyword evidence="5" id="KW-0732">Signal</keyword>
<dbReference type="SMART" id="SM00409">
    <property type="entry name" value="IG"/>
    <property type="match status" value="6"/>
</dbReference>
<evidence type="ECO:0000256" key="5">
    <source>
        <dbReference type="ARBA" id="ARBA00022729"/>
    </source>
</evidence>
<feature type="domain" description="Ig-like" evidence="15">
    <location>
        <begin position="316"/>
        <end position="400"/>
    </location>
</feature>
<reference evidence="18" key="1">
    <citation type="submission" date="2011-08" db="EMBL/GenBank/DDBJ databases">
        <title>The draft genome of Latimeria chalumnae.</title>
        <authorList>
            <person name="Di Palma F."/>
            <person name="Alfoldi J."/>
            <person name="Johnson J."/>
            <person name="Berlin A."/>
            <person name="Gnerre S."/>
            <person name="Jaffe D."/>
            <person name="MacCallum I."/>
            <person name="Young S."/>
            <person name="Walker B.J."/>
            <person name="Lander E."/>
            <person name="Lindblad-Toh K."/>
        </authorList>
    </citation>
    <scope>NUCLEOTIDE SEQUENCE [LARGE SCALE GENOMIC DNA]</scope>
    <source>
        <strain evidence="18">Wild caught</strain>
    </source>
</reference>
<dbReference type="FunCoup" id="H3A3M9">
    <property type="interactions" value="448"/>
</dbReference>
<dbReference type="FunFam" id="2.60.40.10:FF:000047">
    <property type="entry name" value="Contactin 1"/>
    <property type="match status" value="1"/>
</dbReference>
<feature type="domain" description="Fibronectin type-III" evidence="16">
    <location>
        <begin position="704"/>
        <end position="801"/>
    </location>
</feature>
<dbReference type="GO" id="GO:0005886">
    <property type="term" value="C:plasma membrane"/>
    <property type="evidence" value="ECO:0007669"/>
    <property type="project" value="UniProtKB-SubCell"/>
</dbReference>
<dbReference type="InterPro" id="IPR003598">
    <property type="entry name" value="Ig_sub2"/>
</dbReference>
<evidence type="ECO:0000256" key="14">
    <source>
        <dbReference type="SAM" id="MobiDB-lite"/>
    </source>
</evidence>
<dbReference type="EMBL" id="AFYH01097835">
    <property type="status" value="NOT_ANNOTATED_CDS"/>
    <property type="molecule type" value="Genomic_DNA"/>
</dbReference>
<evidence type="ECO:0000256" key="9">
    <source>
        <dbReference type="ARBA" id="ARBA00023157"/>
    </source>
</evidence>
<dbReference type="PANTHER" id="PTHR44170">
    <property type="entry name" value="PROTEIN SIDEKICK"/>
    <property type="match status" value="1"/>
</dbReference>
<protein>
    <submittedName>
        <fullName evidence="17">Contactin 3</fullName>
    </submittedName>
</protein>
<dbReference type="STRING" id="7897.ENSLACP00000004250"/>
<sequence>LSWESIINKAFIFLLEFDTLLYGPVFLQEPNDTIFPTDSEEKKATLNCEAKGNPPPYYRWKRNGIDIDSSMVYRYGLVGGSLVIYNPDKDYDTGTYQCLATNTFGTIVSKESKLQFAYLENFKTKSRSTVSVREGQGVVLLCGPPPHSGDLSYSWIFNEYPSFVQQDSRRFVSQETGHLYIAKVETSDVGNYTCVVTNTVTGSRVLGPPTPLVLRTDGVMGEYEPKIEVQFQETVPSAKGSTVKLECFALGNPIPSISWRRVNGVPFPSKVKMKKANGVLEIPDFQQDDAGLYECIAENSRGKNTARGRLSYYAQPHWIQTIKDVHTSIADSLFWECNANGKPKPSYRWLKNGKPFMPEGRIEIRNGVLTVTTLNLSDSGMYQCVAENKHGVIYSSAELRVIASPPDFSKSPLKSLHVQKGSMVTLECKPKAHPRATCTWKKGNERLQGTERIRIAVLEDGSLRITNVTKSDGGSYTCIARNQFGTASSTGNLIVTDPTCMTVAPFSMDVTTGESIILPCQVYHDPLLEILFTWYFNGQLIDFKRDGSHFEKVGGNLAGDLMIRSVQLKHTGKYICMAQTMLDSVIGAADIIVRELGPPDPPEEMRVDKITDTTAQLSWRPGADNQSPVTMYKIQARTPFSVGWQAVATVPEVIDGKRFTATVVDLNPWVEYEFRVVASNKIGVGEPSLPSQKSKTKEAVPEIPPSDVSGGGGSRSELVITWEPVPEELQNGEGFGYVVAFRPVGTKTWIQTVVTSPDTSRYVFRNDSILPFSPFEVKVGVYNNMGEGPFSPVTTVFSAEEEPTLAPSKVFGRSLSSSEIEVYWDPVPWKMNTGRVLGYEVTYWNSEENENSANKVKISKNKTTVRITGLKSSKLYYAAVKAYNTAGSGPSSIAVNITTKKPPPSQAPGNVIWNITSSRIFLNWDHVKSLDNESEVTGYKILYRKSRQGITSILKSNTTSVDFLLPRNEDYIIEVRATSDGGDGSSSEQIKISRTTSMSARGSNAVTSNTCTLLIWSSLVISFLSVW</sequence>
<feature type="domain" description="Fibronectin type-III" evidence="16">
    <location>
        <begin position="904"/>
        <end position="999"/>
    </location>
</feature>
<dbReference type="Gene3D" id="2.60.40.10">
    <property type="entry name" value="Immunoglobulins"/>
    <property type="match status" value="10"/>
</dbReference>
<dbReference type="Pfam" id="PF07679">
    <property type="entry name" value="I-set"/>
    <property type="match status" value="2"/>
</dbReference>
<feature type="domain" description="Ig-like" evidence="15">
    <location>
        <begin position="24"/>
        <end position="115"/>
    </location>
</feature>
<dbReference type="EMBL" id="AFYH01097831">
    <property type="status" value="NOT_ANNOTATED_CDS"/>
    <property type="molecule type" value="Genomic_DNA"/>
</dbReference>
<keyword evidence="7" id="KW-0130">Cell adhesion</keyword>
<keyword evidence="8" id="KW-0472">Membrane</keyword>
<dbReference type="FunFam" id="2.60.40.10:FF:000064">
    <property type="entry name" value="Contactin 1"/>
    <property type="match status" value="1"/>
</dbReference>
<dbReference type="GeneTree" id="ENSGT00940000160282"/>
<dbReference type="InterPro" id="IPR013098">
    <property type="entry name" value="Ig_I-set"/>
</dbReference>
<dbReference type="GO" id="GO:0030424">
    <property type="term" value="C:axon"/>
    <property type="evidence" value="ECO:0007669"/>
    <property type="project" value="TreeGrafter"/>
</dbReference>
<dbReference type="AlphaFoldDB" id="H3A3M9"/>
<feature type="domain" description="Ig-like" evidence="15">
    <location>
        <begin position="225"/>
        <end position="311"/>
    </location>
</feature>
<organism evidence="17 18">
    <name type="scientific">Latimeria chalumnae</name>
    <name type="common">Coelacanth</name>
    <dbReference type="NCBI Taxonomy" id="7897"/>
    <lineage>
        <taxon>Eukaryota</taxon>
        <taxon>Metazoa</taxon>
        <taxon>Chordata</taxon>
        <taxon>Craniata</taxon>
        <taxon>Vertebrata</taxon>
        <taxon>Euteleostomi</taxon>
        <taxon>Coelacanthiformes</taxon>
        <taxon>Coelacanthidae</taxon>
        <taxon>Latimeria</taxon>
    </lineage>
</organism>
<proteinExistence type="inferred from homology"/>
<evidence type="ECO:0000256" key="3">
    <source>
        <dbReference type="ARBA" id="ARBA00022475"/>
    </source>
</evidence>
<dbReference type="EMBL" id="AFYH01097834">
    <property type="status" value="NOT_ANNOTATED_CDS"/>
    <property type="molecule type" value="Genomic_DNA"/>
</dbReference>
<dbReference type="FunFam" id="2.60.40.10:FF:000044">
    <property type="entry name" value="Contactin 1"/>
    <property type="match status" value="1"/>
</dbReference>
<dbReference type="FunFam" id="2.60.40.10:FF:000052">
    <property type="entry name" value="Contactin 1"/>
    <property type="match status" value="1"/>
</dbReference>
<keyword evidence="3" id="KW-1003">Cell membrane</keyword>
<dbReference type="EMBL" id="AFYH01097833">
    <property type="status" value="NOT_ANNOTATED_CDS"/>
    <property type="molecule type" value="Genomic_DNA"/>
</dbReference>
<dbReference type="HOGENOM" id="CLU_005756_0_0_1"/>
<reference evidence="17" key="3">
    <citation type="submission" date="2025-09" db="UniProtKB">
        <authorList>
            <consortium name="Ensembl"/>
        </authorList>
    </citation>
    <scope>IDENTIFICATION</scope>
</reference>
<evidence type="ECO:0000313" key="17">
    <source>
        <dbReference type="Ensembl" id="ENSLACP00000004250.1"/>
    </source>
</evidence>
<evidence type="ECO:0000256" key="4">
    <source>
        <dbReference type="ARBA" id="ARBA00022622"/>
    </source>
</evidence>
<feature type="domain" description="Ig-like" evidence="15">
    <location>
        <begin position="406"/>
        <end position="496"/>
    </location>
</feature>
<evidence type="ECO:0000259" key="15">
    <source>
        <dbReference type="PROSITE" id="PS50835"/>
    </source>
</evidence>
<keyword evidence="6" id="KW-0677">Repeat</keyword>
<dbReference type="FunFam" id="2.60.40.10:FF:000005">
    <property type="entry name" value="Neuronal cell adhesion molecule"/>
    <property type="match status" value="1"/>
</dbReference>
<keyword evidence="9" id="KW-1015">Disulfide bond</keyword>
<dbReference type="Pfam" id="PF00041">
    <property type="entry name" value="fn3"/>
    <property type="match status" value="3"/>
</dbReference>
<keyword evidence="12" id="KW-0393">Immunoglobulin domain</keyword>
<keyword evidence="11" id="KW-0449">Lipoprotein</keyword>
<evidence type="ECO:0000256" key="10">
    <source>
        <dbReference type="ARBA" id="ARBA00023180"/>
    </source>
</evidence>
<dbReference type="Proteomes" id="UP000008672">
    <property type="component" value="Unassembled WGS sequence"/>
</dbReference>
<dbReference type="InParanoid" id="H3A3M9"/>
<name>H3A3M9_LATCH</name>
<dbReference type="EMBL" id="AFYH01097826">
    <property type="status" value="NOT_ANNOTATED_CDS"/>
    <property type="molecule type" value="Genomic_DNA"/>
</dbReference>
<dbReference type="SUPFAM" id="SSF49265">
    <property type="entry name" value="Fibronectin type III"/>
    <property type="match status" value="2"/>
</dbReference>
<dbReference type="PROSITE" id="PS50835">
    <property type="entry name" value="IG_LIKE"/>
    <property type="match status" value="6"/>
</dbReference>
<dbReference type="OMA" id="HKLMGAR"/>
<dbReference type="InterPro" id="IPR003961">
    <property type="entry name" value="FN3_dom"/>
</dbReference>
<evidence type="ECO:0000256" key="2">
    <source>
        <dbReference type="ARBA" id="ARBA00009812"/>
    </source>
</evidence>
<keyword evidence="18" id="KW-1185">Reference proteome</keyword>
<dbReference type="InterPro" id="IPR036116">
    <property type="entry name" value="FN3_sf"/>
</dbReference>
<dbReference type="eggNOG" id="KOG3513">
    <property type="taxonomic scope" value="Eukaryota"/>
</dbReference>
<dbReference type="EMBL" id="AFYH01097827">
    <property type="status" value="NOT_ANNOTATED_CDS"/>
    <property type="molecule type" value="Genomic_DNA"/>
</dbReference>
<feature type="domain" description="Ig-like" evidence="15">
    <location>
        <begin position="498"/>
        <end position="586"/>
    </location>
</feature>
<feature type="domain" description="Fibronectin type-III" evidence="16">
    <location>
        <begin position="601"/>
        <end position="699"/>
    </location>
</feature>
<dbReference type="CDD" id="cd00063">
    <property type="entry name" value="FN3"/>
    <property type="match status" value="4"/>
</dbReference>
<comment type="subunit">
    <text evidence="13">Interacts with PTPRG.</text>
</comment>
<feature type="region of interest" description="Disordered" evidence="14">
    <location>
        <begin position="686"/>
        <end position="715"/>
    </location>
</feature>
<evidence type="ECO:0000259" key="16">
    <source>
        <dbReference type="PROSITE" id="PS50853"/>
    </source>
</evidence>
<dbReference type="FunFam" id="2.60.40.10:FF:000028">
    <property type="entry name" value="Neuronal cell adhesion molecule"/>
    <property type="match status" value="1"/>
</dbReference>
<accession>H3A3M9</accession>
<dbReference type="EMBL" id="AFYH01097829">
    <property type="status" value="NOT_ANNOTATED_CDS"/>
    <property type="molecule type" value="Genomic_DNA"/>
</dbReference>
<evidence type="ECO:0000256" key="11">
    <source>
        <dbReference type="ARBA" id="ARBA00023288"/>
    </source>
</evidence>
<feature type="domain" description="Fibronectin type-III" evidence="16">
    <location>
        <begin position="806"/>
        <end position="902"/>
    </location>
</feature>
<dbReference type="InterPro" id="IPR036179">
    <property type="entry name" value="Ig-like_dom_sf"/>
</dbReference>
<dbReference type="SUPFAM" id="SSF48726">
    <property type="entry name" value="Immunoglobulin"/>
    <property type="match status" value="6"/>
</dbReference>
<dbReference type="FunFam" id="2.60.40.10:FF:000004">
    <property type="entry name" value="DCC isoform 1"/>
    <property type="match status" value="2"/>
</dbReference>
<dbReference type="SMART" id="SM00408">
    <property type="entry name" value="IGc2"/>
    <property type="match status" value="6"/>
</dbReference>
<dbReference type="GO" id="GO:0007420">
    <property type="term" value="P:brain development"/>
    <property type="evidence" value="ECO:0007669"/>
    <property type="project" value="TreeGrafter"/>
</dbReference>
<keyword evidence="10" id="KW-0325">Glycoprotein</keyword>
<evidence type="ECO:0000256" key="12">
    <source>
        <dbReference type="ARBA" id="ARBA00023319"/>
    </source>
</evidence>
<dbReference type="GO" id="GO:0007411">
    <property type="term" value="P:axon guidance"/>
    <property type="evidence" value="ECO:0007669"/>
    <property type="project" value="TreeGrafter"/>
</dbReference>
<dbReference type="GO" id="GO:0098632">
    <property type="term" value="F:cell-cell adhesion mediator activity"/>
    <property type="evidence" value="ECO:0007669"/>
    <property type="project" value="TreeGrafter"/>
</dbReference>
<dbReference type="PROSITE" id="PS50853">
    <property type="entry name" value="FN3"/>
    <property type="match status" value="4"/>
</dbReference>
<evidence type="ECO:0000256" key="6">
    <source>
        <dbReference type="ARBA" id="ARBA00022737"/>
    </source>
</evidence>
<dbReference type="InterPro" id="IPR003599">
    <property type="entry name" value="Ig_sub"/>
</dbReference>
<evidence type="ECO:0000256" key="8">
    <source>
        <dbReference type="ARBA" id="ARBA00023136"/>
    </source>
</evidence>
<evidence type="ECO:0000256" key="1">
    <source>
        <dbReference type="ARBA" id="ARBA00004609"/>
    </source>
</evidence>
<dbReference type="Pfam" id="PF13927">
    <property type="entry name" value="Ig_3"/>
    <property type="match status" value="4"/>
</dbReference>
<reference evidence="17" key="2">
    <citation type="submission" date="2025-08" db="UniProtKB">
        <authorList>
            <consortium name="Ensembl"/>
        </authorList>
    </citation>
    <scope>IDENTIFICATION</scope>
</reference>
<dbReference type="SMART" id="SM00060">
    <property type="entry name" value="FN3"/>
    <property type="match status" value="4"/>
</dbReference>
<dbReference type="Ensembl" id="ENSLACT00000004288.1">
    <property type="protein sequence ID" value="ENSLACP00000004250.1"/>
    <property type="gene ID" value="ENSLACG00000003784.1"/>
</dbReference>
<dbReference type="FunFam" id="2.60.40.10:FF:000054">
    <property type="entry name" value="Contactin 1"/>
    <property type="match status" value="1"/>
</dbReference>
<gene>
    <name evidence="17" type="primary">CNTN3</name>
</gene>
<comment type="subcellular location">
    <subcellularLocation>
        <location evidence="1">Cell membrane</location>
        <topology evidence="1">Lipid-anchor</topology>
        <topology evidence="1">GPI-anchor</topology>
    </subcellularLocation>
</comment>
<evidence type="ECO:0000256" key="7">
    <source>
        <dbReference type="ARBA" id="ARBA00022889"/>
    </source>
</evidence>
<keyword evidence="4" id="KW-0336">GPI-anchor</keyword>
<dbReference type="GO" id="GO:0098552">
    <property type="term" value="C:side of membrane"/>
    <property type="evidence" value="ECO:0007669"/>
    <property type="project" value="UniProtKB-KW"/>
</dbReference>
<evidence type="ECO:0000256" key="13">
    <source>
        <dbReference type="ARBA" id="ARBA00038703"/>
    </source>
</evidence>
<dbReference type="FunFam" id="2.60.40.10:FF:000035">
    <property type="entry name" value="Contactin 1"/>
    <property type="match status" value="1"/>
</dbReference>
<dbReference type="InterPro" id="IPR013783">
    <property type="entry name" value="Ig-like_fold"/>
</dbReference>
<dbReference type="InterPro" id="IPR007110">
    <property type="entry name" value="Ig-like_dom"/>
</dbReference>
<dbReference type="EMBL" id="AFYH01097832">
    <property type="status" value="NOT_ANNOTATED_CDS"/>
    <property type="molecule type" value="Genomic_DNA"/>
</dbReference>